<comment type="caution">
    <text evidence="1">The sequence shown here is derived from an EMBL/GenBank/DDBJ whole genome shotgun (WGS) entry which is preliminary data.</text>
</comment>
<reference evidence="1" key="1">
    <citation type="submission" date="2023-01" db="EMBL/GenBank/DDBJ databases">
        <title>Whole-genome sequence of Pseudomonas putida NBRC 14671.</title>
        <authorList>
            <person name="Morohoshi T."/>
            <person name="Someya N."/>
        </authorList>
    </citation>
    <scope>NUCLEOTIDE SEQUENCE</scope>
    <source>
        <strain evidence="1">NBRC 14671</strain>
    </source>
</reference>
<name>A0AA37R728_PSEPU</name>
<gene>
    <name evidence="1" type="ORF">PPUN14671_23350</name>
</gene>
<organism evidence="1 2">
    <name type="scientific">Pseudomonas putida</name>
    <name type="common">Arthrobacter siderocapsulatus</name>
    <dbReference type="NCBI Taxonomy" id="303"/>
    <lineage>
        <taxon>Bacteria</taxon>
        <taxon>Pseudomonadati</taxon>
        <taxon>Pseudomonadota</taxon>
        <taxon>Gammaproteobacteria</taxon>
        <taxon>Pseudomonadales</taxon>
        <taxon>Pseudomonadaceae</taxon>
        <taxon>Pseudomonas</taxon>
    </lineage>
</organism>
<dbReference type="Proteomes" id="UP001161257">
    <property type="component" value="Unassembled WGS sequence"/>
</dbReference>
<evidence type="ECO:0000313" key="1">
    <source>
        <dbReference type="EMBL" id="GLO35502.1"/>
    </source>
</evidence>
<proteinExistence type="predicted"/>
<dbReference type="EMBL" id="BSKJ01000004">
    <property type="protein sequence ID" value="GLO35502.1"/>
    <property type="molecule type" value="Genomic_DNA"/>
</dbReference>
<dbReference type="AlphaFoldDB" id="A0AA37R728"/>
<evidence type="ECO:0000313" key="2">
    <source>
        <dbReference type="Proteomes" id="UP001161257"/>
    </source>
</evidence>
<accession>A0AA37R728</accession>
<sequence length="161" mass="17748">MTLGGECYDLSAVQADALASSLYEAALRSGADTVTPWAEHQVESVTLTSAPQSNKFGVSEVRSADFTDVKFLAMGWLYEGEGEDPDYPKNVVFIKVTQQDEFELELGESHHQLSLTQVELLYLGLARAAFVLKHRTWEVNGRSIRWHSVPKAALGEACRTG</sequence>
<protein>
    <submittedName>
        <fullName evidence="1">Uncharacterized protein</fullName>
    </submittedName>
</protein>